<feature type="transmembrane region" description="Helical" evidence="1">
    <location>
        <begin position="153"/>
        <end position="174"/>
    </location>
</feature>
<dbReference type="Proteomes" id="UP001521184">
    <property type="component" value="Unassembled WGS sequence"/>
</dbReference>
<evidence type="ECO:0000313" key="3">
    <source>
        <dbReference type="EMBL" id="KAL1645205.1"/>
    </source>
</evidence>
<protein>
    <submittedName>
        <fullName evidence="3">Uncharacterized protein</fullName>
    </submittedName>
</protein>
<evidence type="ECO:0000256" key="1">
    <source>
        <dbReference type="SAM" id="Phobius"/>
    </source>
</evidence>
<reference evidence="3 4" key="1">
    <citation type="journal article" date="2023" name="Plant Dis.">
        <title>First Report of Diplodia intermedia Causing Canker and Dieback Diseases on Apple Trees in Canada.</title>
        <authorList>
            <person name="Ellouze W."/>
            <person name="Ilyukhin E."/>
            <person name="Sulman M."/>
            <person name="Ali S."/>
        </authorList>
    </citation>
    <scope>NUCLEOTIDE SEQUENCE [LARGE SCALE GENOMIC DNA]</scope>
    <source>
        <strain evidence="3 4">M45-28</strain>
    </source>
</reference>
<feature type="signal peptide" evidence="2">
    <location>
        <begin position="1"/>
        <end position="17"/>
    </location>
</feature>
<organism evidence="3 4">
    <name type="scientific">Diplodia intermedia</name>
    <dbReference type="NCBI Taxonomy" id="856260"/>
    <lineage>
        <taxon>Eukaryota</taxon>
        <taxon>Fungi</taxon>
        <taxon>Dikarya</taxon>
        <taxon>Ascomycota</taxon>
        <taxon>Pezizomycotina</taxon>
        <taxon>Dothideomycetes</taxon>
        <taxon>Dothideomycetes incertae sedis</taxon>
        <taxon>Botryosphaeriales</taxon>
        <taxon>Botryosphaeriaceae</taxon>
        <taxon>Diplodia</taxon>
    </lineage>
</organism>
<accession>A0ABR3TV35</accession>
<keyword evidence="1" id="KW-0812">Transmembrane</keyword>
<evidence type="ECO:0000313" key="4">
    <source>
        <dbReference type="Proteomes" id="UP001521184"/>
    </source>
</evidence>
<dbReference type="EMBL" id="JAKEKT020000020">
    <property type="protein sequence ID" value="KAL1645205.1"/>
    <property type="molecule type" value="Genomic_DNA"/>
</dbReference>
<keyword evidence="1" id="KW-1133">Transmembrane helix</keyword>
<keyword evidence="2" id="KW-0732">Signal</keyword>
<proteinExistence type="predicted"/>
<name>A0ABR3TV35_9PEZI</name>
<feature type="chain" id="PRO_5047364894" evidence="2">
    <location>
        <begin position="18"/>
        <end position="269"/>
    </location>
</feature>
<keyword evidence="1" id="KW-0472">Membrane</keyword>
<comment type="caution">
    <text evidence="3">The sequence shown here is derived from an EMBL/GenBank/DDBJ whole genome shotgun (WGS) entry which is preliminary data.</text>
</comment>
<gene>
    <name evidence="3" type="ORF">SLS58_003912</name>
</gene>
<sequence length="269" mass="30510">MIIRGLVGGLLLPFVAGAALRPRQGADTSPYRILEIDVEVQVLLQPILVETLVRRPTQFAVFPGLTLTVTDVPTRLDSLVTGSTTTTLVSSQTITTDRPGQTGQTRSSLASSTLPTTTIVFPSATFPPSVSSLPTNFPIPSFTSASGSAGFTFINFTAFFYILIYFLWVLVCIFGSPRYTDCIVLNFYPIGTTELRDFIDIQWIRHYWKLIQQPAQCFVFHNQLHTPFRLRTIQRRELDWQFFGQHIYSEWSVRLWKLHSDFNLPELRI</sequence>
<evidence type="ECO:0000256" key="2">
    <source>
        <dbReference type="SAM" id="SignalP"/>
    </source>
</evidence>
<keyword evidence="4" id="KW-1185">Reference proteome</keyword>